<dbReference type="Proteomes" id="UP000593892">
    <property type="component" value="Chromosome"/>
</dbReference>
<dbReference type="EMBL" id="CP063849">
    <property type="protein sequence ID" value="QOY90087.1"/>
    <property type="molecule type" value="Genomic_DNA"/>
</dbReference>
<reference evidence="2 3" key="1">
    <citation type="submission" date="2020-10" db="EMBL/GenBank/DDBJ databases">
        <title>Complete genome sequence of Paludibaculum fermentans P105T, a facultatively anaerobic acidobacterium capable of dissimilatory Fe(III) reduction.</title>
        <authorList>
            <person name="Dedysh S.N."/>
            <person name="Beletsky A.V."/>
            <person name="Kulichevskaya I.S."/>
            <person name="Mardanov A.V."/>
            <person name="Ravin N.V."/>
        </authorList>
    </citation>
    <scope>NUCLEOTIDE SEQUENCE [LARGE SCALE GENOMIC DNA]</scope>
    <source>
        <strain evidence="2 3">P105</strain>
    </source>
</reference>
<dbReference type="SUPFAM" id="SSF81296">
    <property type="entry name" value="E set domains"/>
    <property type="match status" value="2"/>
</dbReference>
<dbReference type="RefSeq" id="WP_194451750.1">
    <property type="nucleotide sequence ID" value="NZ_CP063849.1"/>
</dbReference>
<keyword evidence="3" id="KW-1185">Reference proteome</keyword>
<dbReference type="AlphaFoldDB" id="A0A7S7NUM4"/>
<accession>A0A7S7NUM4</accession>
<dbReference type="Gene3D" id="2.60.40.10">
    <property type="entry name" value="Immunoglobulins"/>
    <property type="match status" value="2"/>
</dbReference>
<organism evidence="2 3">
    <name type="scientific">Paludibaculum fermentans</name>
    <dbReference type="NCBI Taxonomy" id="1473598"/>
    <lineage>
        <taxon>Bacteria</taxon>
        <taxon>Pseudomonadati</taxon>
        <taxon>Acidobacteriota</taxon>
        <taxon>Terriglobia</taxon>
        <taxon>Bryobacterales</taxon>
        <taxon>Bryobacteraceae</taxon>
        <taxon>Paludibaculum</taxon>
    </lineage>
</organism>
<name>A0A7S7NUM4_PALFE</name>
<feature type="signal peptide" evidence="1">
    <location>
        <begin position="1"/>
        <end position="26"/>
    </location>
</feature>
<dbReference type="InterPro" id="IPR014756">
    <property type="entry name" value="Ig_E-set"/>
</dbReference>
<gene>
    <name evidence="2" type="ORF">IRI77_09075</name>
</gene>
<evidence type="ECO:0000256" key="1">
    <source>
        <dbReference type="SAM" id="SignalP"/>
    </source>
</evidence>
<keyword evidence="1" id="KW-0732">Signal</keyword>
<evidence type="ECO:0000313" key="2">
    <source>
        <dbReference type="EMBL" id="QOY90087.1"/>
    </source>
</evidence>
<protein>
    <recommendedName>
        <fullName evidence="4">IPT/TIG domain-containing protein</fullName>
    </recommendedName>
</protein>
<dbReference type="KEGG" id="pfer:IRI77_09075"/>
<evidence type="ECO:0008006" key="4">
    <source>
        <dbReference type="Google" id="ProtNLM"/>
    </source>
</evidence>
<feature type="chain" id="PRO_5032392783" description="IPT/TIG domain-containing protein" evidence="1">
    <location>
        <begin position="27"/>
        <end position="787"/>
    </location>
</feature>
<sequence>MNRKLTRQFGSSLVLLACALAPQALPGASTPSISGYAPAATVSVVDLQSIAVYGSGFQRGLSVKLTDPAGRTTLLAASRISQVAANSFQFISRFPVAGDYQVQVTNPDGGVSNAQKLAVTEKPEPTITGVAPGSLLVGAKEQSVTVTGSGFRTGLSVYVSLPGGGNDLAQDLRITSLTANQFDMHLVLDRVGQYGLWVTDPDGAQSKSFSFAVTRSQAAVQLTGINPSSPVVSADIQLLSISGSGFQPGLAATLTNPSAGTSVLAGPSYIRNVTPTGFSLVTTFAEPGTHTLRVTNPDGGQTGALSFEVGAGGASPQISSVLPAPVVASPQSVTLTVLGSGFDGGLSLSILRPDGGFSVLAGNQFFDFSASAFSVVYSFATPGNYTLQFTALSGAKSKSFVLNVPAVSTAPVILAYSPLVLQQSGQLQAVTVHGLNFKPGLKAVWLTPHGFTAPAQEIDPSTVTAAGFDVLGSFDDNGTYLLQVINPDGAKSDYFPIRIGTPGPSSPLISSHAPNPLAASGNVRSLLVQGGDFISGLSATLTAPDTTFVQYTPDQIQGVSFSSFVIAASFPQTGNYTLRVTNPDGSLSNLYTITVDPAPESPTISSISPAPVRAAATGQTLSINGGGFLPGLKVHVTPHPPSGTAATFDVDPAQVQFVSSTGFLITASFSQPWTYDIQIDNPNGTQSNVFPITVLDGVSQPALSGYTVSPSFALTGQNLQNGLSVTIWPGVGDPYQLTGLTPLCQLDSKGINRCILALPVSLVYTGTWRFRVFNPDGGQSSTFEIAF</sequence>
<dbReference type="InterPro" id="IPR013783">
    <property type="entry name" value="Ig-like_fold"/>
</dbReference>
<proteinExistence type="predicted"/>
<evidence type="ECO:0000313" key="3">
    <source>
        <dbReference type="Proteomes" id="UP000593892"/>
    </source>
</evidence>
<dbReference type="PROSITE" id="PS51257">
    <property type="entry name" value="PROKAR_LIPOPROTEIN"/>
    <property type="match status" value="1"/>
</dbReference>